<evidence type="ECO:0000313" key="1">
    <source>
        <dbReference type="EMBL" id="GJU04081.1"/>
    </source>
</evidence>
<organism evidence="1 2">
    <name type="scientific">Tanacetum coccineum</name>
    <dbReference type="NCBI Taxonomy" id="301880"/>
    <lineage>
        <taxon>Eukaryota</taxon>
        <taxon>Viridiplantae</taxon>
        <taxon>Streptophyta</taxon>
        <taxon>Embryophyta</taxon>
        <taxon>Tracheophyta</taxon>
        <taxon>Spermatophyta</taxon>
        <taxon>Magnoliopsida</taxon>
        <taxon>eudicotyledons</taxon>
        <taxon>Gunneridae</taxon>
        <taxon>Pentapetalae</taxon>
        <taxon>asterids</taxon>
        <taxon>campanulids</taxon>
        <taxon>Asterales</taxon>
        <taxon>Asteraceae</taxon>
        <taxon>Asteroideae</taxon>
        <taxon>Anthemideae</taxon>
        <taxon>Anthemidinae</taxon>
        <taxon>Tanacetum</taxon>
    </lineage>
</organism>
<evidence type="ECO:0000313" key="2">
    <source>
        <dbReference type="Proteomes" id="UP001151760"/>
    </source>
</evidence>
<protein>
    <submittedName>
        <fullName evidence="1">Uncharacterized protein</fullName>
    </submittedName>
</protein>
<proteinExistence type="predicted"/>
<name>A0ABQ5IVG5_9ASTR</name>
<accession>A0ABQ5IVG5</accession>
<dbReference type="EMBL" id="BQNB010021215">
    <property type="protein sequence ID" value="GJU04081.1"/>
    <property type="molecule type" value="Genomic_DNA"/>
</dbReference>
<comment type="caution">
    <text evidence="1">The sequence shown here is derived from an EMBL/GenBank/DDBJ whole genome shotgun (WGS) entry which is preliminary data.</text>
</comment>
<reference evidence="1" key="2">
    <citation type="submission" date="2022-01" db="EMBL/GenBank/DDBJ databases">
        <authorList>
            <person name="Yamashiro T."/>
            <person name="Shiraishi A."/>
            <person name="Satake H."/>
            <person name="Nakayama K."/>
        </authorList>
    </citation>
    <scope>NUCLEOTIDE SEQUENCE</scope>
</reference>
<keyword evidence="2" id="KW-1185">Reference proteome</keyword>
<reference evidence="1" key="1">
    <citation type="journal article" date="2022" name="Int. J. Mol. Sci.">
        <title>Draft Genome of Tanacetum Coccineum: Genomic Comparison of Closely Related Tanacetum-Family Plants.</title>
        <authorList>
            <person name="Yamashiro T."/>
            <person name="Shiraishi A."/>
            <person name="Nakayama K."/>
            <person name="Satake H."/>
        </authorList>
    </citation>
    <scope>NUCLEOTIDE SEQUENCE</scope>
</reference>
<gene>
    <name evidence="1" type="ORF">Tco_1114419</name>
</gene>
<sequence>MKDPASSQGEKPASDLEPSISAAIVIHSMFAKPSSKKPKVVIDIPIPAQTPLNSIRPTIIENIPYKKDDKGKGIAHTIKEDQLNQLMPLLEEGGSDPKLPNLQQFSTAREAEEEKSEKKLKRVMTSQELKAQVVELAAYEAKRAKIMDKYNHCINFRDDPLPITKFSYRVNNSTKEATRRIIRNNQPLNLMVYAKFLLKKLGFTEWLEVYALASRTHTKSNDQLLKNLKAKFQWVATQVGKLGVPSSP</sequence>
<dbReference type="Proteomes" id="UP001151760">
    <property type="component" value="Unassembled WGS sequence"/>
</dbReference>